<gene>
    <name evidence="1" type="ORF">S01H1_08684</name>
</gene>
<dbReference type="AlphaFoldDB" id="X0TQC0"/>
<protein>
    <submittedName>
        <fullName evidence="1">Uncharacterized protein</fullName>
    </submittedName>
</protein>
<accession>X0TQC0</accession>
<feature type="non-terminal residue" evidence="1">
    <location>
        <position position="1"/>
    </location>
</feature>
<reference evidence="1" key="1">
    <citation type="journal article" date="2014" name="Front. Microbiol.">
        <title>High frequency of phylogenetically diverse reductive dehalogenase-homologous genes in deep subseafloor sedimentary metagenomes.</title>
        <authorList>
            <person name="Kawai M."/>
            <person name="Futagami T."/>
            <person name="Toyoda A."/>
            <person name="Takaki Y."/>
            <person name="Nishi S."/>
            <person name="Hori S."/>
            <person name="Arai W."/>
            <person name="Tsubouchi T."/>
            <person name="Morono Y."/>
            <person name="Uchiyama I."/>
            <person name="Ito T."/>
            <person name="Fujiyama A."/>
            <person name="Inagaki F."/>
            <person name="Takami H."/>
        </authorList>
    </citation>
    <scope>NUCLEOTIDE SEQUENCE</scope>
    <source>
        <strain evidence="1">Expedition CK06-06</strain>
    </source>
</reference>
<proteinExistence type="predicted"/>
<sequence>EFKLQVHHLMLSRRLPGVTGSLGIFLVYD</sequence>
<comment type="caution">
    <text evidence="1">The sequence shown here is derived from an EMBL/GenBank/DDBJ whole genome shotgun (WGS) entry which is preliminary data.</text>
</comment>
<evidence type="ECO:0000313" key="1">
    <source>
        <dbReference type="EMBL" id="GAF78320.1"/>
    </source>
</evidence>
<organism evidence="1">
    <name type="scientific">marine sediment metagenome</name>
    <dbReference type="NCBI Taxonomy" id="412755"/>
    <lineage>
        <taxon>unclassified sequences</taxon>
        <taxon>metagenomes</taxon>
        <taxon>ecological metagenomes</taxon>
    </lineage>
</organism>
<dbReference type="EMBL" id="BARS01004445">
    <property type="protein sequence ID" value="GAF78320.1"/>
    <property type="molecule type" value="Genomic_DNA"/>
</dbReference>
<name>X0TQC0_9ZZZZ</name>